<accession>A0A6M0ITB0</accession>
<dbReference type="EMBL" id="JAAGNZ010000011">
    <property type="protein sequence ID" value="NEU70871.1"/>
    <property type="molecule type" value="Genomic_DNA"/>
</dbReference>
<dbReference type="Proteomes" id="UP000477386">
    <property type="component" value="Unassembled WGS sequence"/>
</dbReference>
<proteinExistence type="predicted"/>
<keyword evidence="2" id="KW-1185">Reference proteome</keyword>
<reference evidence="1 2" key="1">
    <citation type="submission" date="2020-02" db="EMBL/GenBank/DDBJ databases">
        <title>Draft genome sequence of two Spirosoma agri KCTC 52727 and Spirosoma terrae KCTC 52035.</title>
        <authorList>
            <person name="Rojas J."/>
            <person name="Ambika Manirajan B."/>
            <person name="Ratering S."/>
            <person name="Suarez C."/>
            <person name="Schnell S."/>
        </authorList>
    </citation>
    <scope>NUCLEOTIDE SEQUENCE [LARGE SCALE GENOMIC DNA]</scope>
    <source>
        <strain evidence="1 2">KCTC 52727</strain>
    </source>
</reference>
<sequence>MKLNFDLVRRFFTKKSRHEKLVSLYERKKLELPFYLNELALHKFILERQQNTLAEEYRFNERHTELCGICSKAIQDLDNLICDLELDQVENVQAYMKELNRNMHVRMNRSSGFQYQLNSN</sequence>
<evidence type="ECO:0000313" key="1">
    <source>
        <dbReference type="EMBL" id="NEU70871.1"/>
    </source>
</evidence>
<name>A0A6M0ITB0_9BACT</name>
<dbReference type="RefSeq" id="WP_164044185.1">
    <property type="nucleotide sequence ID" value="NZ_JAAGNZ010000011.1"/>
</dbReference>
<evidence type="ECO:0000313" key="2">
    <source>
        <dbReference type="Proteomes" id="UP000477386"/>
    </source>
</evidence>
<organism evidence="1 2">
    <name type="scientific">Spirosoma agri</name>
    <dbReference type="NCBI Taxonomy" id="1987381"/>
    <lineage>
        <taxon>Bacteria</taxon>
        <taxon>Pseudomonadati</taxon>
        <taxon>Bacteroidota</taxon>
        <taxon>Cytophagia</taxon>
        <taxon>Cytophagales</taxon>
        <taxon>Cytophagaceae</taxon>
        <taxon>Spirosoma</taxon>
    </lineage>
</organism>
<gene>
    <name evidence="1" type="ORF">GK091_28665</name>
</gene>
<protein>
    <submittedName>
        <fullName evidence="1">Uncharacterized protein</fullName>
    </submittedName>
</protein>
<comment type="caution">
    <text evidence="1">The sequence shown here is derived from an EMBL/GenBank/DDBJ whole genome shotgun (WGS) entry which is preliminary data.</text>
</comment>
<dbReference type="AlphaFoldDB" id="A0A6M0ITB0"/>